<dbReference type="AlphaFoldDB" id="A0A7J8HKQ4"/>
<accession>A0A7J8HKQ4</accession>
<dbReference type="EMBL" id="JACASF010000006">
    <property type="protein sequence ID" value="KAF6472934.1"/>
    <property type="molecule type" value="Genomic_DNA"/>
</dbReference>
<protein>
    <submittedName>
        <fullName evidence="2">Uncharacterized protein</fullName>
    </submittedName>
</protein>
<reference evidence="2 3" key="1">
    <citation type="journal article" date="2020" name="Nature">
        <title>Six reference-quality genomes reveal evolution of bat adaptations.</title>
        <authorList>
            <person name="Jebb D."/>
            <person name="Huang Z."/>
            <person name="Pippel M."/>
            <person name="Hughes G.M."/>
            <person name="Lavrichenko K."/>
            <person name="Devanna P."/>
            <person name="Winkler S."/>
            <person name="Jermiin L.S."/>
            <person name="Skirmuntt E.C."/>
            <person name="Katzourakis A."/>
            <person name="Burkitt-Gray L."/>
            <person name="Ray D.A."/>
            <person name="Sullivan K.A.M."/>
            <person name="Roscito J.G."/>
            <person name="Kirilenko B.M."/>
            <person name="Davalos L.M."/>
            <person name="Corthals A.P."/>
            <person name="Power M.L."/>
            <person name="Jones G."/>
            <person name="Ransome R.D."/>
            <person name="Dechmann D.K.N."/>
            <person name="Locatelli A.G."/>
            <person name="Puechmaille S.J."/>
            <person name="Fedrigo O."/>
            <person name="Jarvis E.D."/>
            <person name="Hiller M."/>
            <person name="Vernes S.C."/>
            <person name="Myers E.W."/>
            <person name="Teeling E.C."/>
        </authorList>
    </citation>
    <scope>NUCLEOTIDE SEQUENCE [LARGE SCALE GENOMIC DNA]</scope>
    <source>
        <strain evidence="2">MMolMol1</strain>
        <tissue evidence="2">Muscle</tissue>
    </source>
</reference>
<evidence type="ECO:0000313" key="3">
    <source>
        <dbReference type="Proteomes" id="UP000550707"/>
    </source>
</evidence>
<evidence type="ECO:0000256" key="1">
    <source>
        <dbReference type="SAM" id="MobiDB-lite"/>
    </source>
</evidence>
<dbReference type="InParanoid" id="A0A7J8HKQ4"/>
<name>A0A7J8HKQ4_MOLMO</name>
<feature type="region of interest" description="Disordered" evidence="1">
    <location>
        <begin position="28"/>
        <end position="59"/>
    </location>
</feature>
<comment type="caution">
    <text evidence="2">The sequence shown here is derived from an EMBL/GenBank/DDBJ whole genome shotgun (WGS) entry which is preliminary data.</text>
</comment>
<sequence>MPPATWKGPTQLCCHIRSIPASAHTELLTSPQPRSRPVTFGRHHRARRESSSRQFSSHHVGSLLCLPVDKVVQIQIHGPRIKFLTYKFAYTHLMKHRIKNTFIT</sequence>
<evidence type="ECO:0000313" key="2">
    <source>
        <dbReference type="EMBL" id="KAF6472934.1"/>
    </source>
</evidence>
<organism evidence="2 3">
    <name type="scientific">Molossus molossus</name>
    <name type="common">Pallas' mastiff bat</name>
    <name type="synonym">Vespertilio molossus</name>
    <dbReference type="NCBI Taxonomy" id="27622"/>
    <lineage>
        <taxon>Eukaryota</taxon>
        <taxon>Metazoa</taxon>
        <taxon>Chordata</taxon>
        <taxon>Craniata</taxon>
        <taxon>Vertebrata</taxon>
        <taxon>Euteleostomi</taxon>
        <taxon>Mammalia</taxon>
        <taxon>Eutheria</taxon>
        <taxon>Laurasiatheria</taxon>
        <taxon>Chiroptera</taxon>
        <taxon>Yangochiroptera</taxon>
        <taxon>Molossidae</taxon>
        <taxon>Molossus</taxon>
    </lineage>
</organism>
<keyword evidence="3" id="KW-1185">Reference proteome</keyword>
<dbReference type="Proteomes" id="UP000550707">
    <property type="component" value="Unassembled WGS sequence"/>
</dbReference>
<proteinExistence type="predicted"/>
<gene>
    <name evidence="2" type="ORF">HJG59_019875</name>
</gene>